<dbReference type="OrthoDB" id="3249394at2759"/>
<accession>A0A9P5ZQL4</accession>
<dbReference type="Proteomes" id="UP000807025">
    <property type="component" value="Unassembled WGS sequence"/>
</dbReference>
<evidence type="ECO:0000313" key="1">
    <source>
        <dbReference type="EMBL" id="KAF9491810.1"/>
    </source>
</evidence>
<proteinExistence type="predicted"/>
<comment type="caution">
    <text evidence="1">The sequence shown here is derived from an EMBL/GenBank/DDBJ whole genome shotgun (WGS) entry which is preliminary data.</text>
</comment>
<reference evidence="1" key="1">
    <citation type="submission" date="2020-11" db="EMBL/GenBank/DDBJ databases">
        <authorList>
            <consortium name="DOE Joint Genome Institute"/>
            <person name="Ahrendt S."/>
            <person name="Riley R."/>
            <person name="Andreopoulos W."/>
            <person name="Labutti K."/>
            <person name="Pangilinan J."/>
            <person name="Ruiz-Duenas F.J."/>
            <person name="Barrasa J.M."/>
            <person name="Sanchez-Garcia M."/>
            <person name="Camarero S."/>
            <person name="Miyauchi S."/>
            <person name="Serrano A."/>
            <person name="Linde D."/>
            <person name="Babiker R."/>
            <person name="Drula E."/>
            <person name="Ayuso-Fernandez I."/>
            <person name="Pacheco R."/>
            <person name="Padilla G."/>
            <person name="Ferreira P."/>
            <person name="Barriuso J."/>
            <person name="Kellner H."/>
            <person name="Castanera R."/>
            <person name="Alfaro M."/>
            <person name="Ramirez L."/>
            <person name="Pisabarro A.G."/>
            <person name="Kuo A."/>
            <person name="Tritt A."/>
            <person name="Lipzen A."/>
            <person name="He G."/>
            <person name="Yan M."/>
            <person name="Ng V."/>
            <person name="Cullen D."/>
            <person name="Martin F."/>
            <person name="Rosso M.-N."/>
            <person name="Henrissat B."/>
            <person name="Hibbett D."/>
            <person name="Martinez A.T."/>
            <person name="Grigoriev I.V."/>
        </authorList>
    </citation>
    <scope>NUCLEOTIDE SEQUENCE</scope>
    <source>
        <strain evidence="1">ATCC 90797</strain>
    </source>
</reference>
<dbReference type="EMBL" id="MU154612">
    <property type="protein sequence ID" value="KAF9491810.1"/>
    <property type="molecule type" value="Genomic_DNA"/>
</dbReference>
<name>A0A9P5ZQL4_PLEER</name>
<protein>
    <submittedName>
        <fullName evidence="1">Uncharacterized protein</fullName>
    </submittedName>
</protein>
<keyword evidence="2" id="KW-1185">Reference proteome</keyword>
<sequence>YKGDKFIANIAANPRHYKNFTVKNGLITLCDNGQEVLCVPDIVINGSNVCKIVINEVHLMLAQYTE</sequence>
<dbReference type="AlphaFoldDB" id="A0A9P5ZQL4"/>
<gene>
    <name evidence="1" type="ORF">BDN71DRAFT_1397814</name>
</gene>
<evidence type="ECO:0000313" key="2">
    <source>
        <dbReference type="Proteomes" id="UP000807025"/>
    </source>
</evidence>
<organism evidence="1 2">
    <name type="scientific">Pleurotus eryngii</name>
    <name type="common">Boletus of the steppes</name>
    <dbReference type="NCBI Taxonomy" id="5323"/>
    <lineage>
        <taxon>Eukaryota</taxon>
        <taxon>Fungi</taxon>
        <taxon>Dikarya</taxon>
        <taxon>Basidiomycota</taxon>
        <taxon>Agaricomycotina</taxon>
        <taxon>Agaricomycetes</taxon>
        <taxon>Agaricomycetidae</taxon>
        <taxon>Agaricales</taxon>
        <taxon>Pleurotineae</taxon>
        <taxon>Pleurotaceae</taxon>
        <taxon>Pleurotus</taxon>
    </lineage>
</organism>
<feature type="non-terminal residue" evidence="1">
    <location>
        <position position="1"/>
    </location>
</feature>